<dbReference type="InterPro" id="IPR001130">
    <property type="entry name" value="TatD-like"/>
</dbReference>
<feature type="compositionally biased region" description="Low complexity" evidence="5">
    <location>
        <begin position="181"/>
        <end position="191"/>
    </location>
</feature>
<keyword evidence="4" id="KW-0378">Hydrolase</keyword>
<dbReference type="PANTHER" id="PTHR10060:SF15">
    <property type="entry name" value="DEOXYRIBONUCLEASE TATDN1"/>
    <property type="match status" value="1"/>
</dbReference>
<comment type="caution">
    <text evidence="6">The sequence shown here is derived from an EMBL/GenBank/DDBJ whole genome shotgun (WGS) entry which is preliminary data.</text>
</comment>
<dbReference type="Pfam" id="PF01026">
    <property type="entry name" value="TatD_DNase"/>
    <property type="match status" value="1"/>
</dbReference>
<accession>A0AAJ5C6W6</accession>
<evidence type="ECO:0000256" key="1">
    <source>
        <dbReference type="ARBA" id="ARBA00009275"/>
    </source>
</evidence>
<gene>
    <name evidence="6" type="ORF">MEPE_05004</name>
</gene>
<proteinExistence type="inferred from homology"/>
<keyword evidence="3" id="KW-0479">Metal-binding</keyword>
<dbReference type="InterPro" id="IPR018228">
    <property type="entry name" value="DNase_TatD-rel_CS"/>
</dbReference>
<dbReference type="AlphaFoldDB" id="A0AAJ5C6W6"/>
<dbReference type="SUPFAM" id="SSF51556">
    <property type="entry name" value="Metallo-dependent hydrolases"/>
    <property type="match status" value="1"/>
</dbReference>
<evidence type="ECO:0000256" key="5">
    <source>
        <dbReference type="SAM" id="MobiDB-lite"/>
    </source>
</evidence>
<evidence type="ECO:0000256" key="3">
    <source>
        <dbReference type="ARBA" id="ARBA00022723"/>
    </source>
</evidence>
<dbReference type="Proteomes" id="UP001294444">
    <property type="component" value="Unassembled WGS sequence"/>
</dbReference>
<keyword evidence="6" id="KW-0269">Exonuclease</keyword>
<dbReference type="PROSITE" id="PS01090">
    <property type="entry name" value="TATD_2"/>
    <property type="match status" value="1"/>
</dbReference>
<name>A0AAJ5C6W6_9BASI</name>
<dbReference type="PROSITE" id="PS01091">
    <property type="entry name" value="TATD_3"/>
    <property type="match status" value="1"/>
</dbReference>
<organism evidence="6 7">
    <name type="scientific">Melanopsichium pennsylvanicum</name>
    <dbReference type="NCBI Taxonomy" id="63383"/>
    <lineage>
        <taxon>Eukaryota</taxon>
        <taxon>Fungi</taxon>
        <taxon>Dikarya</taxon>
        <taxon>Basidiomycota</taxon>
        <taxon>Ustilaginomycotina</taxon>
        <taxon>Ustilaginomycetes</taxon>
        <taxon>Ustilaginales</taxon>
        <taxon>Ustilaginaceae</taxon>
        <taxon>Melanopsichium</taxon>
    </lineage>
</organism>
<dbReference type="GO" id="GO:0005829">
    <property type="term" value="C:cytosol"/>
    <property type="evidence" value="ECO:0007669"/>
    <property type="project" value="TreeGrafter"/>
</dbReference>
<dbReference type="CDD" id="cd01310">
    <property type="entry name" value="TatD_DNAse"/>
    <property type="match status" value="1"/>
</dbReference>
<keyword evidence="7" id="KW-1185">Reference proteome</keyword>
<dbReference type="GO" id="GO:0008296">
    <property type="term" value="F:3'-5'-DNA exonuclease activity"/>
    <property type="evidence" value="ECO:0007669"/>
    <property type="project" value="TreeGrafter"/>
</dbReference>
<dbReference type="GO" id="GO:0046872">
    <property type="term" value="F:metal ion binding"/>
    <property type="evidence" value="ECO:0007669"/>
    <property type="project" value="UniProtKB-KW"/>
</dbReference>
<feature type="region of interest" description="Disordered" evidence="5">
    <location>
        <begin position="179"/>
        <end position="205"/>
    </location>
</feature>
<comment type="similarity">
    <text evidence="1">Belongs to the metallo-dependent hydrolases superfamily. TatD-type hydrolase family.</text>
</comment>
<keyword evidence="6" id="KW-0255">Endonuclease</keyword>
<protein>
    <submittedName>
        <fullName evidence="6">Related to 3'--&gt;5' exonuclease and endonuclease</fullName>
    </submittedName>
</protein>
<keyword evidence="2" id="KW-0540">Nuclease</keyword>
<evidence type="ECO:0000256" key="2">
    <source>
        <dbReference type="ARBA" id="ARBA00022722"/>
    </source>
</evidence>
<evidence type="ECO:0000256" key="4">
    <source>
        <dbReference type="ARBA" id="ARBA00022801"/>
    </source>
</evidence>
<dbReference type="InterPro" id="IPR050891">
    <property type="entry name" value="TatD-type_Hydrolase"/>
</dbReference>
<dbReference type="GO" id="GO:0004519">
    <property type="term" value="F:endonuclease activity"/>
    <property type="evidence" value="ECO:0007669"/>
    <property type="project" value="UniProtKB-KW"/>
</dbReference>
<dbReference type="PANTHER" id="PTHR10060">
    <property type="entry name" value="TATD FAMILY DEOXYRIBONUCLEASE"/>
    <property type="match status" value="1"/>
</dbReference>
<evidence type="ECO:0000313" key="6">
    <source>
        <dbReference type="EMBL" id="SNX86295.1"/>
    </source>
</evidence>
<dbReference type="Gene3D" id="3.20.20.140">
    <property type="entry name" value="Metal-dependent hydrolases"/>
    <property type="match status" value="1"/>
</dbReference>
<reference evidence="6" key="1">
    <citation type="submission" date="2023-10" db="EMBL/GenBank/DDBJ databases">
        <authorList>
            <person name="Guldener U."/>
        </authorList>
    </citation>
    <scope>NUCLEOTIDE SEQUENCE</scope>
    <source>
        <strain evidence="6">Mp4</strain>
    </source>
</reference>
<dbReference type="InterPro" id="IPR032466">
    <property type="entry name" value="Metal_Hydrolase"/>
</dbReference>
<evidence type="ECO:0000313" key="7">
    <source>
        <dbReference type="Proteomes" id="UP001294444"/>
    </source>
</evidence>
<dbReference type="EMBL" id="OAPG01000013">
    <property type="protein sequence ID" value="SNX86295.1"/>
    <property type="molecule type" value="Genomic_DNA"/>
</dbReference>
<sequence length="359" mass="39379">MTLQPPRFIDIGVNLTDPMFHGNYHGKQVHNEDVSHVLSRASSAGVVSQIITGGNLAESRQALGLAQKVSSYPNVRDGNILSWKGEGEGADAYLDKIKQLILDDKRNNNGKVIAVGECGLDYDRLQFASADIQKKHFEKQLILAIQVQLPLFLHSRAAHDDFVSILKRHIQPLHSALSTLSSSSSSSSSSSVGGRQEIQKQEEQHKDDAFAKRIGVVHSFTGTISEAMSLVSLGLFIGINACSLKTQSNLEVVKSIPLSRILLETDSPWCDLRSTHASYDHIQAFQNSNSNSNLCTLYQPGKSVRKEKWSQSTMVKGRNEPCTIGLIAATIASVKGLEIHHVAQAAMYNTCWLFNLPHP</sequence>